<dbReference type="GO" id="GO:0003677">
    <property type="term" value="F:DNA binding"/>
    <property type="evidence" value="ECO:0007669"/>
    <property type="project" value="UniProtKB-KW"/>
</dbReference>
<dbReference type="SUPFAM" id="SSF116734">
    <property type="entry name" value="DNA methylase specificity domain"/>
    <property type="match status" value="2"/>
</dbReference>
<proteinExistence type="predicted"/>
<evidence type="ECO:0008006" key="5">
    <source>
        <dbReference type="Google" id="ProtNLM"/>
    </source>
</evidence>
<dbReference type="Proteomes" id="UP001169242">
    <property type="component" value="Unassembled WGS sequence"/>
</dbReference>
<dbReference type="Gene3D" id="3.90.220.20">
    <property type="entry name" value="DNA methylase specificity domains"/>
    <property type="match status" value="1"/>
</dbReference>
<evidence type="ECO:0000313" key="3">
    <source>
        <dbReference type="EMBL" id="MDA3733927.1"/>
    </source>
</evidence>
<evidence type="ECO:0000313" key="4">
    <source>
        <dbReference type="Proteomes" id="UP001169242"/>
    </source>
</evidence>
<dbReference type="GO" id="GO:0009307">
    <property type="term" value="P:DNA restriction-modification system"/>
    <property type="evidence" value="ECO:0007669"/>
    <property type="project" value="UniProtKB-KW"/>
</dbReference>
<evidence type="ECO:0000256" key="2">
    <source>
        <dbReference type="ARBA" id="ARBA00023125"/>
    </source>
</evidence>
<dbReference type="AlphaFoldDB" id="A0AA42DRW3"/>
<comment type="caution">
    <text evidence="3">The sequence shown here is derived from an EMBL/GenBank/DDBJ whole genome shotgun (WGS) entry which is preliminary data.</text>
</comment>
<reference evidence="3" key="1">
    <citation type="journal article" date="2023" name="Int. J. Syst. Evol. Microbiol.">
        <title>&lt;i&gt;Holtiella tumoricola&lt;/i&gt; gen. nov. sp. nov., isolated from a human clinical sample.</title>
        <authorList>
            <person name="Allen-Vercoe E."/>
            <person name="Daigneault M.C."/>
            <person name="Vancuren S.J."/>
            <person name="Cochrane K."/>
            <person name="O'Neal L.L."/>
            <person name="Sankaranarayanan K."/>
            <person name="Lawson P.A."/>
        </authorList>
    </citation>
    <scope>NUCLEOTIDE SEQUENCE</scope>
    <source>
        <strain evidence="3">CC70A</strain>
    </source>
</reference>
<dbReference type="RefSeq" id="WP_271013598.1">
    <property type="nucleotide sequence ID" value="NZ_JAQIFT010000069.1"/>
</dbReference>
<keyword evidence="2" id="KW-0238">DNA-binding</keyword>
<dbReference type="InterPro" id="IPR044946">
    <property type="entry name" value="Restrct_endonuc_typeI_TRD_sf"/>
</dbReference>
<dbReference type="EMBL" id="JAQIFT010000069">
    <property type="protein sequence ID" value="MDA3733927.1"/>
    <property type="molecule type" value="Genomic_DNA"/>
</dbReference>
<keyword evidence="1" id="KW-0680">Restriction system</keyword>
<sequence>MEDVIIPEEVKISDIINRNSLSPNNYKEINIPNKHQKELKDFLDDNVPYIKGEEPGSITYVEKSNVSFLRNSCINKFNYGFDREKLICLNPKYEFNNMVYNHDVLLCKDANIGDTCLFIQNSKKDIVFSSGLVKLNFKEKKYKYYCLALLKDSYFLKQLDALTPKGSTIRHSGELFLKCKLPYVQNQEWVYDFFESVTKNIAYAEHYSYEKLRSSNAMLEDEIIKRKYSYVQPTFSKLVEENRVDAGIYSDTVFNWYHNVLNYDKGYESLEEYGFKLKRGPNLAKRDLGRSIQTKEYKPNFNVLVYPSDISNAGYILEETYLGARNEVWFLEKSNILFSSEGVVGKTFAICDESMKFTTNFHGTIIYPINQETPLSKSIFLALYLNFLRENKILEKMAVGGNGGSFAIGYWDMILIPKVDDTFKNDIAKLYYNPKELKVDEFDEDKIKSSGVFDLNNFRIKCFAVLQLVINDLKQGKLKDKQSYTC</sequence>
<evidence type="ECO:0000256" key="1">
    <source>
        <dbReference type="ARBA" id="ARBA00022747"/>
    </source>
</evidence>
<keyword evidence="4" id="KW-1185">Reference proteome</keyword>
<name>A0AA42DRW3_9FIRM</name>
<organism evidence="3 4">
    <name type="scientific">Holtiella tumoricola</name>
    <dbReference type="NCBI Taxonomy" id="3018743"/>
    <lineage>
        <taxon>Bacteria</taxon>
        <taxon>Bacillati</taxon>
        <taxon>Bacillota</taxon>
        <taxon>Clostridia</taxon>
        <taxon>Lachnospirales</taxon>
        <taxon>Cellulosilyticaceae</taxon>
        <taxon>Holtiella</taxon>
    </lineage>
</organism>
<protein>
    <recommendedName>
        <fullName evidence="5">Type I restriction modification DNA specificity domain-containing protein</fullName>
    </recommendedName>
</protein>
<gene>
    <name evidence="3" type="ORF">PBV87_20855</name>
</gene>
<accession>A0AA42DRW3</accession>